<feature type="transmembrane region" description="Helical" evidence="1">
    <location>
        <begin position="338"/>
        <end position="361"/>
    </location>
</feature>
<evidence type="ECO:0000256" key="1">
    <source>
        <dbReference type="RuleBase" id="RU362044"/>
    </source>
</evidence>
<feature type="transmembrane region" description="Helical" evidence="1">
    <location>
        <begin position="303"/>
        <end position="326"/>
    </location>
</feature>
<dbReference type="InterPro" id="IPR016117">
    <property type="entry name" value="ArgJ-like_dom_sf"/>
</dbReference>
<keyword evidence="1" id="KW-0472">Membrane</keyword>
<evidence type="ECO:0000313" key="2">
    <source>
        <dbReference type="EMBL" id="CAE11025.1"/>
    </source>
</evidence>
<accession>Q7MQT7</accession>
<name>Q7MQT7_WOLSU</name>
<dbReference type="SUPFAM" id="SSF56266">
    <property type="entry name" value="DmpA/ArgJ-like"/>
    <property type="match status" value="1"/>
</dbReference>
<dbReference type="HOGENOM" id="CLU_045686_0_0_7"/>
<dbReference type="InterPro" id="IPR003453">
    <property type="entry name" value="ABC_MlaE_roteobac"/>
</dbReference>
<dbReference type="Proteomes" id="UP000000422">
    <property type="component" value="Chromosome"/>
</dbReference>
<dbReference type="Pfam" id="PF02405">
    <property type="entry name" value="MlaE"/>
    <property type="match status" value="1"/>
</dbReference>
<sequence length="366" mass="40474">MEIIERDLMLRLILRGQWDYELPKELISRLFLACKRDSVRVSVSLLGVSSLDYSAATLLLELSMAVKRRGGEWAWEGVPPAIAPILGIVKESKRDLPAPPPSLSSLLRLGEKIKESLKGLGRFASFLGETLFAMGRSLKESRLIRLKATLYHIEESGIKAVPIIALTSFLVGIVMAYQGAIQLEKFGASIIVVEMTGMLTLRELGPVIAAIVVAGRSASSYAAQIGVMKITEEIDAMKTMNFNPYAFLVIPRVIALVVVMPLVIFLSNVAGLLGEMLIIKSYLGIGYLQYIERFYEMVEIRHLWVGLIKAPFYGAIIALIGCFRGFQITGSTESVGRYTTISVVNAIFWVIALNAMFSIIFTEYRL</sequence>
<evidence type="ECO:0008006" key="4">
    <source>
        <dbReference type="Google" id="ProtNLM"/>
    </source>
</evidence>
<dbReference type="GO" id="GO:0043190">
    <property type="term" value="C:ATP-binding cassette (ABC) transporter complex"/>
    <property type="evidence" value="ECO:0007669"/>
    <property type="project" value="InterPro"/>
</dbReference>
<reference evidence="2 3" key="1">
    <citation type="journal article" date="2003" name="Proc. Natl. Acad. Sci. U.S.A.">
        <title>Complete genome sequence and analysis of Wolinella succinogenes.</title>
        <authorList>
            <person name="Baar C."/>
            <person name="Eppinger M."/>
            <person name="Raddatz G."/>
            <person name="Simon JM."/>
            <person name="Lanz C."/>
            <person name="Klimmek O."/>
            <person name="Nandakumar R."/>
            <person name="Gross R."/>
            <person name="Rosinus A."/>
            <person name="Keller H."/>
            <person name="Jagtap P."/>
            <person name="Linke B."/>
            <person name="Meyer F."/>
            <person name="Lederer H."/>
            <person name="Schuster S.C."/>
        </authorList>
    </citation>
    <scope>NUCLEOTIDE SEQUENCE [LARGE SCALE GENOMIC DNA]</scope>
    <source>
        <strain evidence="3">ATCC 29543 / DSM 1740 / CCUG 13145 / JCM 31913 / LMG 7466 / NCTC 11488 / FDC 602W</strain>
    </source>
</reference>
<dbReference type="InterPro" id="IPR030802">
    <property type="entry name" value="Permease_MalE"/>
</dbReference>
<dbReference type="EMBL" id="BX571662">
    <property type="protein sequence ID" value="CAE11025.1"/>
    <property type="molecule type" value="Genomic_DNA"/>
</dbReference>
<keyword evidence="1" id="KW-0812">Transmembrane</keyword>
<evidence type="ECO:0000313" key="3">
    <source>
        <dbReference type="Proteomes" id="UP000000422"/>
    </source>
</evidence>
<dbReference type="InterPro" id="IPR036513">
    <property type="entry name" value="STAS_dom_sf"/>
</dbReference>
<keyword evidence="1" id="KW-1133">Transmembrane helix</keyword>
<dbReference type="eggNOG" id="COG0767">
    <property type="taxonomic scope" value="Bacteria"/>
</dbReference>
<dbReference type="STRING" id="273121.WS2023"/>
<dbReference type="GO" id="GO:0005548">
    <property type="term" value="F:phospholipid transporter activity"/>
    <property type="evidence" value="ECO:0007669"/>
    <property type="project" value="TreeGrafter"/>
</dbReference>
<feature type="transmembrane region" description="Helical" evidence="1">
    <location>
        <begin position="272"/>
        <end position="291"/>
    </location>
</feature>
<feature type="transmembrane region" description="Helical" evidence="1">
    <location>
        <begin position="158"/>
        <end position="177"/>
    </location>
</feature>
<comment type="similarity">
    <text evidence="1">Belongs to the MlaE permease family.</text>
</comment>
<feature type="transmembrane region" description="Helical" evidence="1">
    <location>
        <begin position="245"/>
        <end position="266"/>
    </location>
</feature>
<dbReference type="PANTHER" id="PTHR30188">
    <property type="entry name" value="ABC TRANSPORTER PERMEASE PROTEIN-RELATED"/>
    <property type="match status" value="1"/>
</dbReference>
<organism evidence="3">
    <name type="scientific">Wolinella succinogenes (strain ATCC 29543 / DSM 1740 / CCUG 13145 / JCM 31913 / LMG 7466 / NCTC 11488 / FDC 602W)</name>
    <name type="common">Vibrio succinogenes</name>
    <dbReference type="NCBI Taxonomy" id="273121"/>
    <lineage>
        <taxon>Bacteria</taxon>
        <taxon>Pseudomonadati</taxon>
        <taxon>Campylobacterota</taxon>
        <taxon>Epsilonproteobacteria</taxon>
        <taxon>Campylobacterales</taxon>
        <taxon>Helicobacteraceae</taxon>
        <taxon>Wolinella</taxon>
    </lineage>
</organism>
<protein>
    <recommendedName>
        <fullName evidence="4">ABC transporter permease</fullName>
    </recommendedName>
</protein>
<dbReference type="NCBIfam" id="TIGR00056">
    <property type="entry name" value="MlaE family lipid ABC transporter permease subunit"/>
    <property type="match status" value="1"/>
</dbReference>
<dbReference type="KEGG" id="wsu:WS2023"/>
<dbReference type="SUPFAM" id="SSF52091">
    <property type="entry name" value="SpoIIaa-like"/>
    <property type="match status" value="1"/>
</dbReference>
<keyword evidence="3" id="KW-1185">Reference proteome</keyword>
<proteinExistence type="inferred from homology"/>
<dbReference type="AlphaFoldDB" id="Q7MQT7"/>
<gene>
    <name evidence="2" type="ordered locus">WS2023</name>
</gene>
<dbReference type="PANTHER" id="PTHR30188:SF3">
    <property type="entry name" value="ABC TRANSPORTER PERMEASE"/>
    <property type="match status" value="1"/>
</dbReference>